<feature type="transmembrane region" description="Helical" evidence="9">
    <location>
        <begin position="227"/>
        <end position="246"/>
    </location>
</feature>
<dbReference type="OrthoDB" id="85411at2157"/>
<keyword evidence="5 9" id="KW-0653">Protein transport</keyword>
<evidence type="ECO:0000259" key="10">
    <source>
        <dbReference type="Pfam" id="PF02355"/>
    </source>
</evidence>
<dbReference type="GO" id="GO:0006605">
    <property type="term" value="P:protein targeting"/>
    <property type="evidence" value="ECO:0007669"/>
    <property type="project" value="UniProtKB-UniRule"/>
</dbReference>
<evidence type="ECO:0000256" key="9">
    <source>
        <dbReference type="HAMAP-Rule" id="MF_01464"/>
    </source>
</evidence>
<dbReference type="GO" id="GO:0065002">
    <property type="term" value="P:intracellular protein transmembrane transport"/>
    <property type="evidence" value="ECO:0007669"/>
    <property type="project" value="UniProtKB-UniRule"/>
</dbReference>
<comment type="function">
    <text evidence="9">Involved in protein export.</text>
</comment>
<keyword evidence="12" id="KW-1185">Reference proteome</keyword>
<dbReference type="InterPro" id="IPR024921">
    <property type="entry name" value="SecF_arc"/>
</dbReference>
<accession>A0A218NLY2</accession>
<dbReference type="EMBL" id="CP019964">
    <property type="protein sequence ID" value="ASI13462.1"/>
    <property type="molecule type" value="Genomic_DNA"/>
</dbReference>
<dbReference type="Gene3D" id="1.20.1640.10">
    <property type="entry name" value="Multidrug efflux transporter AcrB transmembrane domain"/>
    <property type="match status" value="1"/>
</dbReference>
<dbReference type="SUPFAM" id="SSF82866">
    <property type="entry name" value="Multidrug efflux transporter AcrB transmembrane domain"/>
    <property type="match status" value="1"/>
</dbReference>
<keyword evidence="2 9" id="KW-0813">Transport</keyword>
<feature type="domain" description="Protein export membrane protein SecD/SecF C-terminal" evidence="10">
    <location>
        <begin position="207"/>
        <end position="379"/>
    </location>
</feature>
<name>A0A218NLY2_9ARCH</name>
<evidence type="ECO:0000313" key="12">
    <source>
        <dbReference type="Proteomes" id="UP000197679"/>
    </source>
</evidence>
<feature type="transmembrane region" description="Helical" evidence="9">
    <location>
        <begin position="351"/>
        <end position="377"/>
    </location>
</feature>
<comment type="subunit">
    <text evidence="9">Part of the protein translocation apparatus. Forms a complex with SecD.</text>
</comment>
<organism evidence="11 12">
    <name type="scientific">Candidatus Mancarchaeum acidiphilum</name>
    <dbReference type="NCBI Taxonomy" id="1920749"/>
    <lineage>
        <taxon>Archaea</taxon>
        <taxon>Candidatus Micrarchaeota</taxon>
        <taxon>Candidatus Mancarchaeum</taxon>
    </lineage>
</organism>
<gene>
    <name evidence="9" type="primary">secF</name>
    <name evidence="11" type="ORF">Mia14_0122</name>
</gene>
<evidence type="ECO:0000256" key="5">
    <source>
        <dbReference type="ARBA" id="ARBA00022927"/>
    </source>
</evidence>
<evidence type="ECO:0000256" key="2">
    <source>
        <dbReference type="ARBA" id="ARBA00022448"/>
    </source>
</evidence>
<dbReference type="PANTHER" id="PTHR30081:SF8">
    <property type="entry name" value="PROTEIN TRANSLOCASE SUBUNIT SECF"/>
    <property type="match status" value="1"/>
</dbReference>
<evidence type="ECO:0000256" key="7">
    <source>
        <dbReference type="ARBA" id="ARBA00023010"/>
    </source>
</evidence>
<feature type="transmembrane region" description="Helical" evidence="9">
    <location>
        <begin position="253"/>
        <end position="273"/>
    </location>
</feature>
<sequence>MFNIYTYKNYKLYIIVPLILLLISLFFIPKIILDTSLTGGTTVQFSTANSINVKSLTSSIDALIPGTTVTVSKIGGLNHISLIALPNKSITSGQAELLNLTSLYSNYSSYSADIAIIRGNLTASPGNVTDENQLVNYTGKLSSTISSMDSTLDLELHYFSPFITPSSYIFNSTNATSMIDIGRNADSNASSAYQSGLIAKIRSVIPFSTYSYDSVTPTLGAYFLSKVIDIIIAAFIIVAIVVFIIFRTPIPSFAIVFGAANDMIIALGAMGLFHIELGVASVGGLLMLIGYAIDTEVLSSVRVLKRTDGTNEERAFQSMKTGLTMTGAAIITFGILFIVSYIAFVPTYIEISGVVLFGLIGDIFTAWLGNTAMVLWYKNKRDSRWQR</sequence>
<comment type="similarity">
    <text evidence="9">Belongs to the SecD/SecF family. SecF subfamily.</text>
</comment>
<keyword evidence="3 9" id="KW-1003">Cell membrane</keyword>
<dbReference type="InterPro" id="IPR048634">
    <property type="entry name" value="SecD_SecF_C"/>
</dbReference>
<dbReference type="RefSeq" id="WP_088819628.1">
    <property type="nucleotide sequence ID" value="NZ_CP019964.1"/>
</dbReference>
<evidence type="ECO:0000256" key="3">
    <source>
        <dbReference type="ARBA" id="ARBA00022475"/>
    </source>
</evidence>
<evidence type="ECO:0000313" key="11">
    <source>
        <dbReference type="EMBL" id="ASI13462.1"/>
    </source>
</evidence>
<evidence type="ECO:0000256" key="8">
    <source>
        <dbReference type="ARBA" id="ARBA00023136"/>
    </source>
</evidence>
<comment type="subcellular location">
    <subcellularLocation>
        <location evidence="1 9">Cell membrane</location>
        <topology evidence="1 9">Multi-pass membrane protein</topology>
    </subcellularLocation>
</comment>
<dbReference type="KEGG" id="marh:Mia14_0122"/>
<dbReference type="AlphaFoldDB" id="A0A218NLY2"/>
<evidence type="ECO:0000256" key="6">
    <source>
        <dbReference type="ARBA" id="ARBA00022989"/>
    </source>
</evidence>
<dbReference type="PANTHER" id="PTHR30081">
    <property type="entry name" value="PROTEIN-EXPORT MEMBRANE PROTEIN SEC"/>
    <property type="match status" value="1"/>
</dbReference>
<dbReference type="Proteomes" id="UP000197679">
    <property type="component" value="Chromosome"/>
</dbReference>
<keyword evidence="6 9" id="KW-1133">Transmembrane helix</keyword>
<dbReference type="GeneID" id="33313681"/>
<dbReference type="InterPro" id="IPR022813">
    <property type="entry name" value="SecD/SecF_arch_bac"/>
</dbReference>
<evidence type="ECO:0000256" key="1">
    <source>
        <dbReference type="ARBA" id="ARBA00004651"/>
    </source>
</evidence>
<keyword evidence="4 9" id="KW-0812">Transmembrane</keyword>
<feature type="transmembrane region" description="Helical" evidence="9">
    <location>
        <begin position="279"/>
        <end position="301"/>
    </location>
</feature>
<proteinExistence type="inferred from homology"/>
<dbReference type="Pfam" id="PF02355">
    <property type="entry name" value="SecD_SecF_C"/>
    <property type="match status" value="1"/>
</dbReference>
<dbReference type="HAMAP" id="MF_01464_A">
    <property type="entry name" value="SecF_A"/>
    <property type="match status" value="1"/>
</dbReference>
<keyword evidence="8 9" id="KW-0472">Membrane</keyword>
<dbReference type="GO" id="GO:0005886">
    <property type="term" value="C:plasma membrane"/>
    <property type="evidence" value="ECO:0007669"/>
    <property type="project" value="UniProtKB-SubCell"/>
</dbReference>
<keyword evidence="7 9" id="KW-0811">Translocation</keyword>
<feature type="transmembrane region" description="Helical" evidence="9">
    <location>
        <begin position="12"/>
        <end position="33"/>
    </location>
</feature>
<protein>
    <recommendedName>
        <fullName evidence="9">Protein-export membrane protein SecF</fullName>
    </recommendedName>
</protein>
<reference evidence="11 12" key="1">
    <citation type="journal article" date="2017" name="Nat. Commun.">
        <title>'ARMAN' archaea depend on association with euryarchaeal host in culture and in situ.</title>
        <authorList>
            <person name="Golyshina O."/>
            <person name="Toshchakov S."/>
            <person name="Makarova K."/>
            <person name="Gavrilov S."/>
            <person name="Korzhenkov A."/>
            <person name="La Cono V."/>
            <person name="Arcadi E."/>
            <person name="Nechitaylo T."/>
            <person name="Ferrer M."/>
            <person name="Kublanov I."/>
            <person name="Wolf Y."/>
            <person name="Yakimov M."/>
            <person name="Golyshin P."/>
            <person name="Slesarev A."/>
            <person name="Kozyavkin S."/>
        </authorList>
    </citation>
    <scope>NUCLEOTIDE SEQUENCE [LARGE SCALE GENOMIC DNA]</scope>
    <source>
        <strain evidence="11 12">Mia14</strain>
    </source>
</reference>
<feature type="transmembrane region" description="Helical" evidence="9">
    <location>
        <begin position="322"/>
        <end position="345"/>
    </location>
</feature>
<evidence type="ECO:0000256" key="4">
    <source>
        <dbReference type="ARBA" id="ARBA00022692"/>
    </source>
</evidence>